<gene>
    <name evidence="2" type="ORF">Afil01_34020</name>
</gene>
<comment type="caution">
    <text evidence="2">The sequence shown here is derived from an EMBL/GenBank/DDBJ whole genome shotgun (WGS) entry which is preliminary data.</text>
</comment>
<dbReference type="RefSeq" id="WP_285663745.1">
    <property type="nucleotide sequence ID" value="NZ_BSTX01000002.1"/>
</dbReference>
<reference evidence="2" key="1">
    <citation type="submission" date="2023-03" db="EMBL/GenBank/DDBJ databases">
        <title>Actinorhabdospora filicis NBRC 111898.</title>
        <authorList>
            <person name="Ichikawa N."/>
            <person name="Sato H."/>
            <person name="Tonouchi N."/>
        </authorList>
    </citation>
    <scope>NUCLEOTIDE SEQUENCE</scope>
    <source>
        <strain evidence="2">NBRC 111898</strain>
    </source>
</reference>
<sequence>MLADTGPAVTIRPLRDSPEMNEAVDLYRRGFHLKPTDPSFSPRLLAALRDNGGGVLGAFHPDSGLVGLVISFTALDDGRPYQYSQTAVVDPAVQNAGIGRRLKLAQREHALASGIGTIRWTFDPMRTRNAHFNFDVLGARGRWFRRNYYGSTDIGPEAGARSDRVVVEWDLDAYPGADRRPTAAPTLVWGEHVERSGEVLLGVPADWAYVYAADADAAERVRDSVADLLESRMDDGWSIVSCVRVSDDTAVYRLVR</sequence>
<dbReference type="PANTHER" id="PTHR41700">
    <property type="entry name" value="GCN5-RELATED N-ACETYLTRANSFERASE"/>
    <property type="match status" value="1"/>
</dbReference>
<dbReference type="PROSITE" id="PS51186">
    <property type="entry name" value="GNAT"/>
    <property type="match status" value="1"/>
</dbReference>
<evidence type="ECO:0000313" key="2">
    <source>
        <dbReference type="EMBL" id="GLZ78595.1"/>
    </source>
</evidence>
<dbReference type="PANTHER" id="PTHR41700:SF1">
    <property type="entry name" value="N-ACETYLTRANSFERASE DOMAIN-CONTAINING PROTEIN"/>
    <property type="match status" value="1"/>
</dbReference>
<dbReference type="InterPro" id="IPR038764">
    <property type="entry name" value="GNAT_N_AcTrfase_prd"/>
</dbReference>
<evidence type="ECO:0000259" key="1">
    <source>
        <dbReference type="PROSITE" id="PS51186"/>
    </source>
</evidence>
<dbReference type="InterPro" id="IPR016181">
    <property type="entry name" value="Acyl_CoA_acyltransferase"/>
</dbReference>
<proteinExistence type="predicted"/>
<feature type="domain" description="N-acetyltransferase" evidence="1">
    <location>
        <begin position="9"/>
        <end position="181"/>
    </location>
</feature>
<organism evidence="2 3">
    <name type="scientific">Actinorhabdospora filicis</name>
    <dbReference type="NCBI Taxonomy" id="1785913"/>
    <lineage>
        <taxon>Bacteria</taxon>
        <taxon>Bacillati</taxon>
        <taxon>Actinomycetota</taxon>
        <taxon>Actinomycetes</taxon>
        <taxon>Micromonosporales</taxon>
        <taxon>Micromonosporaceae</taxon>
        <taxon>Actinorhabdospora</taxon>
    </lineage>
</organism>
<dbReference type="Gene3D" id="3.40.630.30">
    <property type="match status" value="1"/>
</dbReference>
<dbReference type="Proteomes" id="UP001165079">
    <property type="component" value="Unassembled WGS sequence"/>
</dbReference>
<keyword evidence="3" id="KW-1185">Reference proteome</keyword>
<dbReference type="InterPro" id="IPR000182">
    <property type="entry name" value="GNAT_dom"/>
</dbReference>
<protein>
    <recommendedName>
        <fullName evidence="1">N-acetyltransferase domain-containing protein</fullName>
    </recommendedName>
</protein>
<dbReference type="GO" id="GO:0016747">
    <property type="term" value="F:acyltransferase activity, transferring groups other than amino-acyl groups"/>
    <property type="evidence" value="ECO:0007669"/>
    <property type="project" value="InterPro"/>
</dbReference>
<dbReference type="SUPFAM" id="SSF55729">
    <property type="entry name" value="Acyl-CoA N-acyltransferases (Nat)"/>
    <property type="match status" value="1"/>
</dbReference>
<evidence type="ECO:0000313" key="3">
    <source>
        <dbReference type="Proteomes" id="UP001165079"/>
    </source>
</evidence>
<name>A0A9W6SKC1_9ACTN</name>
<accession>A0A9W6SKC1</accession>
<dbReference type="EMBL" id="BSTX01000002">
    <property type="protein sequence ID" value="GLZ78595.1"/>
    <property type="molecule type" value="Genomic_DNA"/>
</dbReference>
<dbReference type="AlphaFoldDB" id="A0A9W6SKC1"/>